<dbReference type="HOGENOM" id="CLU_008722_0_0_1"/>
<protein>
    <recommendedName>
        <fullName evidence="2">DUF4110 domain-containing protein</fullName>
    </recommendedName>
</protein>
<feature type="domain" description="DUF4110" evidence="2">
    <location>
        <begin position="550"/>
        <end position="633"/>
    </location>
</feature>
<proteinExistence type="predicted"/>
<feature type="compositionally biased region" description="Acidic residues" evidence="1">
    <location>
        <begin position="503"/>
        <end position="523"/>
    </location>
</feature>
<reference evidence="3 4" key="1">
    <citation type="journal article" date="2011" name="Proc. Natl. Acad. Sci. U.S.A.">
        <title>Evolutionary erosion of yeast sex chromosomes by mating-type switching accidents.</title>
        <authorList>
            <person name="Gordon J.L."/>
            <person name="Armisen D."/>
            <person name="Proux-Wera E."/>
            <person name="Oheigeartaigh S.S."/>
            <person name="Byrne K.P."/>
            <person name="Wolfe K.H."/>
        </authorList>
    </citation>
    <scope>NUCLEOTIDE SEQUENCE [LARGE SCALE GENOMIC DNA]</scope>
    <source>
        <strain evidence="4">ATCC 34711 / CBS 6284 / DSM 70876 / NBRC 10599 / NRRL Y-10934 / UCD 77-7</strain>
    </source>
</reference>
<dbReference type="SUPFAM" id="SSF117281">
    <property type="entry name" value="Kelch motif"/>
    <property type="match status" value="1"/>
</dbReference>
<dbReference type="RefSeq" id="XP_004181576.1">
    <property type="nucleotide sequence ID" value="XM_004181528.1"/>
</dbReference>
<feature type="compositionally biased region" description="Acidic residues" evidence="1">
    <location>
        <begin position="531"/>
        <end position="548"/>
    </location>
</feature>
<dbReference type="Pfam" id="PF13422">
    <property type="entry name" value="DUF4110"/>
    <property type="match status" value="1"/>
</dbReference>
<name>I2H6Q5_HENB6</name>
<organism evidence="3 4">
    <name type="scientific">Henningerozyma blattae (strain ATCC 34711 / CBS 6284 / DSM 70876 / NBRC 10599 / NRRL Y-10934 / UCD 77-7)</name>
    <name type="common">Yeast</name>
    <name type="synonym">Tetrapisispora blattae</name>
    <dbReference type="NCBI Taxonomy" id="1071380"/>
    <lineage>
        <taxon>Eukaryota</taxon>
        <taxon>Fungi</taxon>
        <taxon>Dikarya</taxon>
        <taxon>Ascomycota</taxon>
        <taxon>Saccharomycotina</taxon>
        <taxon>Saccharomycetes</taxon>
        <taxon>Saccharomycetales</taxon>
        <taxon>Saccharomycetaceae</taxon>
        <taxon>Henningerozyma</taxon>
    </lineage>
</organism>
<feature type="region of interest" description="Disordered" evidence="1">
    <location>
        <begin position="408"/>
        <end position="427"/>
    </location>
</feature>
<dbReference type="PANTHER" id="PTHR46063:SF1">
    <property type="entry name" value="KELCH DOMAIN-CONTAINING PROTEIN 4"/>
    <property type="match status" value="1"/>
</dbReference>
<dbReference type="Proteomes" id="UP000002866">
    <property type="component" value="Chromosome 7"/>
</dbReference>
<dbReference type="InParanoid" id="I2H6Q5"/>
<gene>
    <name evidence="3" type="primary">TBLA0G01110</name>
    <name evidence="3" type="ORF">TBLA_0G01110</name>
</gene>
<evidence type="ECO:0000313" key="3">
    <source>
        <dbReference type="EMBL" id="CCH62057.1"/>
    </source>
</evidence>
<dbReference type="eggNOG" id="KOG1230">
    <property type="taxonomic scope" value="Eukaryota"/>
</dbReference>
<feature type="compositionally biased region" description="Basic and acidic residues" evidence="1">
    <location>
        <begin position="7"/>
        <end position="32"/>
    </location>
</feature>
<dbReference type="InterPro" id="IPR025183">
    <property type="entry name" value="DUF4110"/>
</dbReference>
<feature type="region of interest" description="Disordered" evidence="1">
    <location>
        <begin position="498"/>
        <end position="554"/>
    </location>
</feature>
<dbReference type="AlphaFoldDB" id="I2H6Q5"/>
<dbReference type="Gene3D" id="2.120.10.80">
    <property type="entry name" value="Kelch-type beta propeller"/>
    <property type="match status" value="1"/>
</dbReference>
<feature type="region of interest" description="Disordered" evidence="1">
    <location>
        <begin position="1"/>
        <end position="45"/>
    </location>
</feature>
<dbReference type="OMA" id="PSPRVGC"/>
<accession>I2H6Q5</accession>
<dbReference type="EMBL" id="HE806322">
    <property type="protein sequence ID" value="CCH62057.1"/>
    <property type="molecule type" value="Genomic_DNA"/>
</dbReference>
<dbReference type="FunCoup" id="I2H6Q5">
    <property type="interactions" value="679"/>
</dbReference>
<dbReference type="OrthoDB" id="4447at2759"/>
<dbReference type="GeneID" id="14497189"/>
<dbReference type="KEGG" id="tbl:TBLA_0G01110"/>
<dbReference type="STRING" id="1071380.I2H6Q5"/>
<sequence length="638" mass="73955">MAKKNKKDKDAKKARAEAKAKKNQAKAEQKDKKLSKKNQLEEEDDDMAIEDILENFKKQQEQFEKINIETVSKPTKRINSCMISNPIHGKNELILFGGENTSTTTTFYNDLFTYNPENDQWKKYTSQNSPMPRSSSAMISHPTGIALLHGGEFSSPKQNTFYHYSDTWLLDCATKEWSKVENKNGPSARSGHRMTVWKNFIILHGGFRDLGTSTTYLKDLWLFDVTKYKWTQVEFPPNHAIPDARSGHSLIPTQDGALLWGGYCKVKAGKGLQKGKILSDCWYLKMKSDVSGIRWERRKKQGFQPSPRVGCSMVHHKGRGILFGGVFDFEETEESLDSLFYNDLFTYQIEINRWFSLSMRSQRKKTIKIGPKTTKDKEKELQDILNSILKKNNLTDDDSEDPNAIEEELKINDDESNSEDESKDGQVTKQYEVMNQLPHVRFNATTAVVNDTLYIFGGSWELGEKDYSIDSFYSIDLNKLDGVTVYWEDMEEIEAAKELGEQFSDEEDEDDEEEDEDDGEEEIVDQKLVAEEDEEEEEIEADEDEMEIPDPRPWLPHPKPFETLRAFYVRTGATFLEWAISNNRDSKGKHLKKKSFELTEDRWWERRDQVRIEEDKMEELGGIENIVERDTTQVNKRR</sequence>
<evidence type="ECO:0000259" key="2">
    <source>
        <dbReference type="Pfam" id="PF13422"/>
    </source>
</evidence>
<evidence type="ECO:0000313" key="4">
    <source>
        <dbReference type="Proteomes" id="UP000002866"/>
    </source>
</evidence>
<evidence type="ECO:0000256" key="1">
    <source>
        <dbReference type="SAM" id="MobiDB-lite"/>
    </source>
</evidence>
<dbReference type="InterPro" id="IPR015915">
    <property type="entry name" value="Kelch-typ_b-propeller"/>
</dbReference>
<dbReference type="InterPro" id="IPR052588">
    <property type="entry name" value="Kelch_domain_protein"/>
</dbReference>
<dbReference type="PANTHER" id="PTHR46063">
    <property type="entry name" value="KELCH DOMAIN-CONTAINING PROTEIN"/>
    <property type="match status" value="1"/>
</dbReference>
<dbReference type="Pfam" id="PF24681">
    <property type="entry name" value="Kelch_KLHDC2_KLHL20_DRC7"/>
    <property type="match status" value="1"/>
</dbReference>
<keyword evidence="4" id="KW-1185">Reference proteome</keyword>